<keyword evidence="6 11" id="KW-0547">Nucleotide-binding</keyword>
<feature type="binding site" evidence="11">
    <location>
        <position position="90"/>
    </location>
    <ligand>
        <name>ATP</name>
        <dbReference type="ChEBI" id="CHEBI:30616"/>
    </ligand>
</feature>
<name>A0AAD5G2Y9_AMBAR</name>
<keyword evidence="5" id="KW-0808">Transferase</keyword>
<dbReference type="GO" id="GO:0005524">
    <property type="term" value="F:ATP binding"/>
    <property type="evidence" value="ECO:0007669"/>
    <property type="project" value="UniProtKB-UniRule"/>
</dbReference>
<feature type="region of interest" description="Disordered" evidence="12">
    <location>
        <begin position="1"/>
        <end position="28"/>
    </location>
</feature>
<feature type="domain" description="Protein kinase" evidence="13">
    <location>
        <begin position="51"/>
        <end position="273"/>
    </location>
</feature>
<dbReference type="PANTHER" id="PTHR45621">
    <property type="entry name" value="OS01G0588500 PROTEIN-RELATED"/>
    <property type="match status" value="1"/>
</dbReference>
<dbReference type="InterPro" id="IPR000719">
    <property type="entry name" value="Prot_kinase_dom"/>
</dbReference>
<dbReference type="EMBL" id="JAMZMK010011576">
    <property type="protein sequence ID" value="KAI7726730.1"/>
    <property type="molecule type" value="Genomic_DNA"/>
</dbReference>
<evidence type="ECO:0000256" key="4">
    <source>
        <dbReference type="ARBA" id="ARBA00022527"/>
    </source>
</evidence>
<protein>
    <recommendedName>
        <fullName evidence="2">non-specific serine/threonine protein kinase</fullName>
        <ecNumber evidence="2">2.7.11.1</ecNumber>
    </recommendedName>
</protein>
<feature type="non-terminal residue" evidence="14">
    <location>
        <position position="273"/>
    </location>
</feature>
<dbReference type="PROSITE" id="PS50011">
    <property type="entry name" value="PROTEIN_KINASE_DOM"/>
    <property type="match status" value="1"/>
</dbReference>
<evidence type="ECO:0000256" key="9">
    <source>
        <dbReference type="ARBA" id="ARBA00047899"/>
    </source>
</evidence>
<evidence type="ECO:0000256" key="1">
    <source>
        <dbReference type="ARBA" id="ARBA00004236"/>
    </source>
</evidence>
<keyword evidence="3" id="KW-0472">Membrane</keyword>
<comment type="subcellular location">
    <subcellularLocation>
        <location evidence="1">Cell membrane</location>
    </subcellularLocation>
</comment>
<evidence type="ECO:0000313" key="15">
    <source>
        <dbReference type="Proteomes" id="UP001206925"/>
    </source>
</evidence>
<evidence type="ECO:0000256" key="12">
    <source>
        <dbReference type="SAM" id="MobiDB-lite"/>
    </source>
</evidence>
<dbReference type="InterPro" id="IPR001245">
    <property type="entry name" value="Ser-Thr/Tyr_kinase_cat_dom"/>
</dbReference>
<dbReference type="GO" id="GO:0005886">
    <property type="term" value="C:plasma membrane"/>
    <property type="evidence" value="ECO:0007669"/>
    <property type="project" value="UniProtKB-SubCell"/>
</dbReference>
<keyword evidence="8 11" id="KW-0067">ATP-binding</keyword>
<proteinExistence type="predicted"/>
<dbReference type="Gene3D" id="3.30.200.20">
    <property type="entry name" value="Phosphorylase Kinase, domain 1"/>
    <property type="match status" value="1"/>
</dbReference>
<dbReference type="InterPro" id="IPR017441">
    <property type="entry name" value="Protein_kinase_ATP_BS"/>
</dbReference>
<evidence type="ECO:0000256" key="8">
    <source>
        <dbReference type="ARBA" id="ARBA00022840"/>
    </source>
</evidence>
<evidence type="ECO:0000256" key="6">
    <source>
        <dbReference type="ARBA" id="ARBA00022741"/>
    </source>
</evidence>
<dbReference type="FunFam" id="1.10.510.10:FF:001023">
    <property type="entry name" value="Os07g0541700 protein"/>
    <property type="match status" value="1"/>
</dbReference>
<evidence type="ECO:0000256" key="3">
    <source>
        <dbReference type="ARBA" id="ARBA00022475"/>
    </source>
</evidence>
<dbReference type="AlphaFoldDB" id="A0AAD5G2Y9"/>
<keyword evidence="7" id="KW-0418">Kinase</keyword>
<comment type="caution">
    <text evidence="14">The sequence shown here is derived from an EMBL/GenBank/DDBJ whole genome shotgun (WGS) entry which is preliminary data.</text>
</comment>
<evidence type="ECO:0000256" key="2">
    <source>
        <dbReference type="ARBA" id="ARBA00012513"/>
    </source>
</evidence>
<organism evidence="14 15">
    <name type="scientific">Ambrosia artemisiifolia</name>
    <name type="common">Common ragweed</name>
    <dbReference type="NCBI Taxonomy" id="4212"/>
    <lineage>
        <taxon>Eukaryota</taxon>
        <taxon>Viridiplantae</taxon>
        <taxon>Streptophyta</taxon>
        <taxon>Embryophyta</taxon>
        <taxon>Tracheophyta</taxon>
        <taxon>Spermatophyta</taxon>
        <taxon>Magnoliopsida</taxon>
        <taxon>eudicotyledons</taxon>
        <taxon>Gunneridae</taxon>
        <taxon>Pentapetalae</taxon>
        <taxon>asterids</taxon>
        <taxon>campanulids</taxon>
        <taxon>Asterales</taxon>
        <taxon>Asteraceae</taxon>
        <taxon>Asteroideae</taxon>
        <taxon>Heliantheae alliance</taxon>
        <taxon>Heliantheae</taxon>
        <taxon>Ambrosia</taxon>
    </lineage>
</organism>
<evidence type="ECO:0000259" key="13">
    <source>
        <dbReference type="PROSITE" id="PS50011"/>
    </source>
</evidence>
<dbReference type="InterPro" id="IPR050823">
    <property type="entry name" value="Plant_Ser_Thr_Prot_Kinase"/>
</dbReference>
<evidence type="ECO:0000256" key="11">
    <source>
        <dbReference type="PROSITE-ProRule" id="PRU10141"/>
    </source>
</evidence>
<gene>
    <name evidence="14" type="ORF">M8C21_013538</name>
</gene>
<keyword evidence="15" id="KW-1185">Reference proteome</keyword>
<evidence type="ECO:0000313" key="14">
    <source>
        <dbReference type="EMBL" id="KAI7726730.1"/>
    </source>
</evidence>
<dbReference type="SUPFAM" id="SSF56112">
    <property type="entry name" value="Protein kinase-like (PK-like)"/>
    <property type="match status" value="1"/>
</dbReference>
<keyword evidence="3" id="KW-1003">Cell membrane</keyword>
<keyword evidence="4" id="KW-0723">Serine/threonine-protein kinase</keyword>
<reference evidence="14" key="1">
    <citation type="submission" date="2022-06" db="EMBL/GenBank/DDBJ databases">
        <title>Uncovering the hologenomic basis of an extraordinary plant invasion.</title>
        <authorList>
            <person name="Bieker V.C."/>
            <person name="Martin M.D."/>
            <person name="Gilbert T."/>
            <person name="Hodgins K."/>
            <person name="Battlay P."/>
            <person name="Petersen B."/>
            <person name="Wilson J."/>
        </authorList>
    </citation>
    <scope>NUCLEOTIDE SEQUENCE</scope>
    <source>
        <strain evidence="14">AA19_3_7</strain>
        <tissue evidence="14">Leaf</tissue>
    </source>
</reference>
<dbReference type="GO" id="GO:0004674">
    <property type="term" value="F:protein serine/threonine kinase activity"/>
    <property type="evidence" value="ECO:0007669"/>
    <property type="project" value="UniProtKB-KW"/>
</dbReference>
<dbReference type="Pfam" id="PF07714">
    <property type="entry name" value="PK_Tyr_Ser-Thr"/>
    <property type="match status" value="1"/>
</dbReference>
<dbReference type="InterPro" id="IPR011009">
    <property type="entry name" value="Kinase-like_dom_sf"/>
</dbReference>
<dbReference type="Gene3D" id="1.10.510.10">
    <property type="entry name" value="Transferase(Phosphotransferase) domain 1"/>
    <property type="match status" value="1"/>
</dbReference>
<comment type="catalytic activity">
    <reaction evidence="10">
        <text>L-seryl-[protein] + ATP = O-phospho-L-seryl-[protein] + ADP + H(+)</text>
        <dbReference type="Rhea" id="RHEA:17989"/>
        <dbReference type="Rhea" id="RHEA-COMP:9863"/>
        <dbReference type="Rhea" id="RHEA-COMP:11604"/>
        <dbReference type="ChEBI" id="CHEBI:15378"/>
        <dbReference type="ChEBI" id="CHEBI:29999"/>
        <dbReference type="ChEBI" id="CHEBI:30616"/>
        <dbReference type="ChEBI" id="CHEBI:83421"/>
        <dbReference type="ChEBI" id="CHEBI:456216"/>
        <dbReference type="EC" id="2.7.11.1"/>
    </reaction>
</comment>
<accession>A0AAD5G2Y9</accession>
<evidence type="ECO:0000256" key="5">
    <source>
        <dbReference type="ARBA" id="ARBA00022679"/>
    </source>
</evidence>
<dbReference type="PROSITE" id="PS00107">
    <property type="entry name" value="PROTEIN_KINASE_ATP"/>
    <property type="match status" value="1"/>
</dbReference>
<dbReference type="Proteomes" id="UP001206925">
    <property type="component" value="Unassembled WGS sequence"/>
</dbReference>
<dbReference type="EC" id="2.7.11.1" evidence="2"/>
<sequence>MSVERDSKLSSNNKSNNTFREMKEVPTDFKSPSPRLNVFKFADLEKATRKFSQDLVLGEGGFGKVFFGTWFEQNTFAPSIEGVGIAIAVKRLNKESLQGYAEWLAEVNILGLMAHPNIIRLLGYCRDEHEHLLVYEYMPNKSLDHFLFKGHDIKCLSWETRLLIMIGVARGLTYLHSAKLMCHGLKCGDILLDENFNAKIGYFGLVKYGPETEETHVTTRVIGTYGYAAPEYISTGHLSTKTDIYGFGVVLLEIISGRRVLDHVKPQEQQNLV</sequence>
<evidence type="ECO:0000256" key="7">
    <source>
        <dbReference type="ARBA" id="ARBA00022777"/>
    </source>
</evidence>
<comment type="catalytic activity">
    <reaction evidence="9">
        <text>L-threonyl-[protein] + ATP = O-phospho-L-threonyl-[protein] + ADP + H(+)</text>
        <dbReference type="Rhea" id="RHEA:46608"/>
        <dbReference type="Rhea" id="RHEA-COMP:11060"/>
        <dbReference type="Rhea" id="RHEA-COMP:11605"/>
        <dbReference type="ChEBI" id="CHEBI:15378"/>
        <dbReference type="ChEBI" id="CHEBI:30013"/>
        <dbReference type="ChEBI" id="CHEBI:30616"/>
        <dbReference type="ChEBI" id="CHEBI:61977"/>
        <dbReference type="ChEBI" id="CHEBI:456216"/>
        <dbReference type="EC" id="2.7.11.1"/>
    </reaction>
</comment>
<evidence type="ECO:0000256" key="10">
    <source>
        <dbReference type="ARBA" id="ARBA00048679"/>
    </source>
</evidence>